<dbReference type="PANTHER" id="PTHR43047:SF72">
    <property type="entry name" value="OSMOSENSING HISTIDINE PROTEIN KINASE SLN1"/>
    <property type="match status" value="1"/>
</dbReference>
<comment type="caution">
    <text evidence="8">The sequence shown here is derived from an EMBL/GenBank/DDBJ whole genome shotgun (WGS) entry which is preliminary data.</text>
</comment>
<keyword evidence="9" id="KW-1185">Reference proteome</keyword>
<dbReference type="GO" id="GO:0000155">
    <property type="term" value="F:phosphorelay sensor kinase activity"/>
    <property type="evidence" value="ECO:0007669"/>
    <property type="project" value="TreeGrafter"/>
</dbReference>
<dbReference type="Proteomes" id="UP000789396">
    <property type="component" value="Unassembled WGS sequence"/>
</dbReference>
<keyword evidence="6" id="KW-0472">Membrane</keyword>
<evidence type="ECO:0000259" key="7">
    <source>
        <dbReference type="Pfam" id="PF02518"/>
    </source>
</evidence>
<feature type="region of interest" description="Disordered" evidence="5">
    <location>
        <begin position="526"/>
        <end position="548"/>
    </location>
</feature>
<dbReference type="Gene3D" id="3.40.50.2300">
    <property type="match status" value="1"/>
</dbReference>
<dbReference type="Pfam" id="PF02518">
    <property type="entry name" value="HATPase_c"/>
    <property type="match status" value="1"/>
</dbReference>
<feature type="transmembrane region" description="Helical" evidence="6">
    <location>
        <begin position="40"/>
        <end position="64"/>
    </location>
</feature>
<dbReference type="PRINTS" id="PR00344">
    <property type="entry name" value="BCTRLSENSOR"/>
</dbReference>
<evidence type="ECO:0000256" key="4">
    <source>
        <dbReference type="ARBA" id="ARBA00022777"/>
    </source>
</evidence>
<comment type="catalytic activity">
    <reaction evidence="1">
        <text>ATP + protein L-histidine = ADP + protein N-phospho-L-histidine.</text>
        <dbReference type="EC" id="2.7.13.3"/>
    </reaction>
</comment>
<evidence type="ECO:0000313" key="9">
    <source>
        <dbReference type="Proteomes" id="UP000789396"/>
    </source>
</evidence>
<dbReference type="InterPro" id="IPR036890">
    <property type="entry name" value="HATPase_C_sf"/>
</dbReference>
<dbReference type="InterPro" id="IPR011006">
    <property type="entry name" value="CheY-like_superfamily"/>
</dbReference>
<dbReference type="SUPFAM" id="SSF52172">
    <property type="entry name" value="CheY-like"/>
    <property type="match status" value="1"/>
</dbReference>
<keyword evidence="6" id="KW-0812">Transmembrane</keyword>
<dbReference type="InterPro" id="IPR004358">
    <property type="entry name" value="Sig_transdc_His_kin-like_C"/>
</dbReference>
<evidence type="ECO:0000256" key="1">
    <source>
        <dbReference type="ARBA" id="ARBA00000085"/>
    </source>
</evidence>
<dbReference type="AlphaFoldDB" id="A0A9N9F6Q4"/>
<feature type="non-terminal residue" evidence="8">
    <location>
        <position position="548"/>
    </location>
</feature>
<dbReference type="EMBL" id="CAJVPZ010002504">
    <property type="protein sequence ID" value="CAG8514269.1"/>
    <property type="molecule type" value="Genomic_DNA"/>
</dbReference>
<evidence type="ECO:0000256" key="6">
    <source>
        <dbReference type="SAM" id="Phobius"/>
    </source>
</evidence>
<evidence type="ECO:0000313" key="8">
    <source>
        <dbReference type="EMBL" id="CAG8514269.1"/>
    </source>
</evidence>
<organism evidence="8 9">
    <name type="scientific">Racocetra fulgida</name>
    <dbReference type="NCBI Taxonomy" id="60492"/>
    <lineage>
        <taxon>Eukaryota</taxon>
        <taxon>Fungi</taxon>
        <taxon>Fungi incertae sedis</taxon>
        <taxon>Mucoromycota</taxon>
        <taxon>Glomeromycotina</taxon>
        <taxon>Glomeromycetes</taxon>
        <taxon>Diversisporales</taxon>
        <taxon>Gigasporaceae</taxon>
        <taxon>Racocetra</taxon>
    </lineage>
</organism>
<dbReference type="InterPro" id="IPR003594">
    <property type="entry name" value="HATPase_dom"/>
</dbReference>
<evidence type="ECO:0000256" key="3">
    <source>
        <dbReference type="ARBA" id="ARBA00022679"/>
    </source>
</evidence>
<dbReference type="PANTHER" id="PTHR43047">
    <property type="entry name" value="TWO-COMPONENT HISTIDINE PROTEIN KINASE"/>
    <property type="match status" value="1"/>
</dbReference>
<dbReference type="GO" id="GO:0005886">
    <property type="term" value="C:plasma membrane"/>
    <property type="evidence" value="ECO:0007669"/>
    <property type="project" value="TreeGrafter"/>
</dbReference>
<keyword evidence="6" id="KW-1133">Transmembrane helix</keyword>
<name>A0A9N9F6Q4_9GLOM</name>
<keyword evidence="4" id="KW-0418">Kinase</keyword>
<reference evidence="8" key="1">
    <citation type="submission" date="2021-06" db="EMBL/GenBank/DDBJ databases">
        <authorList>
            <person name="Kallberg Y."/>
            <person name="Tangrot J."/>
            <person name="Rosling A."/>
        </authorList>
    </citation>
    <scope>NUCLEOTIDE SEQUENCE</scope>
    <source>
        <strain evidence="8">IN212</strain>
    </source>
</reference>
<dbReference type="EC" id="2.7.13.3" evidence="2"/>
<sequence>MSFRNKNFYNVLDRLIPSDILNQDYDKDYLARRNLLQARAVIIVTVSVCIALLLQLLMDIYLILLNGSINQSEFPWPITLFGTTLYVDVELITVELTDEIESMQDNKKKISLSSESEVRDSDEYNSKLEKIKFRIEVTDTGPGIDPDFIKFEGTGLGLSIVKEVESNVGVGSKFSFVLELPLSQRWDSLVPCQFPFDHQFLLLSYEKQSQLISYSRSLSFAVLKSENTEFLRRITHYLDQWEFKYRLIKKEELRAEFEKEHVDVVILNDSLSDLEWFLDEFVQFYKPVKGIKEGGDENVGREHKDEKKQRIVFFSTIEDYQNAENILQKYKPAGPVKILTAITKVIESLLSPTSENVCVIKEEPAVCNYVQTQETCLGTADMTEEFPIGVTEKAIAGSVSSVGDVTTSTEYTEVKSIKEQPSEVEEIYEKELLKKGKEKETEEKKSLKDISFLVVEDNKVNAMILKTMLRQAGFNNYDVATNGLEENGEESYLISETIKSSDLPSTSHYGKRRKKAIIIAMTGLASEEEKEQQHPQVVEEVVGQPQKE</sequence>
<proteinExistence type="predicted"/>
<dbReference type="OrthoDB" id="10027013at2759"/>
<feature type="compositionally biased region" description="Low complexity" evidence="5">
    <location>
        <begin position="534"/>
        <end position="548"/>
    </location>
</feature>
<gene>
    <name evidence="8" type="ORF">RFULGI_LOCUS3043</name>
</gene>
<keyword evidence="3" id="KW-0808">Transferase</keyword>
<evidence type="ECO:0000256" key="2">
    <source>
        <dbReference type="ARBA" id="ARBA00012438"/>
    </source>
</evidence>
<dbReference type="Gene3D" id="3.30.565.10">
    <property type="entry name" value="Histidine kinase-like ATPase, C-terminal domain"/>
    <property type="match status" value="1"/>
</dbReference>
<feature type="domain" description="Histidine kinase/HSP90-like ATPase" evidence="7">
    <location>
        <begin position="130"/>
        <end position="178"/>
    </location>
</feature>
<accession>A0A9N9F6Q4</accession>
<dbReference type="GO" id="GO:0009927">
    <property type="term" value="F:histidine phosphotransfer kinase activity"/>
    <property type="evidence" value="ECO:0007669"/>
    <property type="project" value="TreeGrafter"/>
</dbReference>
<dbReference type="SUPFAM" id="SSF55874">
    <property type="entry name" value="ATPase domain of HSP90 chaperone/DNA topoisomerase II/histidine kinase"/>
    <property type="match status" value="1"/>
</dbReference>
<protein>
    <recommendedName>
        <fullName evidence="2">histidine kinase</fullName>
        <ecNumber evidence="2">2.7.13.3</ecNumber>
    </recommendedName>
</protein>
<evidence type="ECO:0000256" key="5">
    <source>
        <dbReference type="SAM" id="MobiDB-lite"/>
    </source>
</evidence>